<organism evidence="1 2">
    <name type="scientific">Cetraspora pellucida</name>
    <dbReference type="NCBI Taxonomy" id="1433469"/>
    <lineage>
        <taxon>Eukaryota</taxon>
        <taxon>Fungi</taxon>
        <taxon>Fungi incertae sedis</taxon>
        <taxon>Mucoromycota</taxon>
        <taxon>Glomeromycotina</taxon>
        <taxon>Glomeromycetes</taxon>
        <taxon>Diversisporales</taxon>
        <taxon>Gigasporaceae</taxon>
        <taxon>Cetraspora</taxon>
    </lineage>
</organism>
<dbReference type="Proteomes" id="UP000789759">
    <property type="component" value="Unassembled WGS sequence"/>
</dbReference>
<accession>A0A9N9N543</accession>
<evidence type="ECO:0000313" key="1">
    <source>
        <dbReference type="EMBL" id="CAG8702820.1"/>
    </source>
</evidence>
<gene>
    <name evidence="1" type="ORF">CPELLU_LOCUS11918</name>
</gene>
<comment type="caution">
    <text evidence="1">The sequence shown here is derived from an EMBL/GenBank/DDBJ whole genome shotgun (WGS) entry which is preliminary data.</text>
</comment>
<evidence type="ECO:0000313" key="2">
    <source>
        <dbReference type="Proteomes" id="UP000789759"/>
    </source>
</evidence>
<keyword evidence="2" id="KW-1185">Reference proteome</keyword>
<dbReference type="AlphaFoldDB" id="A0A9N9N543"/>
<protein>
    <submittedName>
        <fullName evidence="1">24074_t:CDS:1</fullName>
    </submittedName>
</protein>
<feature type="non-terminal residue" evidence="1">
    <location>
        <position position="80"/>
    </location>
</feature>
<name>A0A9N9N543_9GLOM</name>
<dbReference type="EMBL" id="CAJVQA010010968">
    <property type="protein sequence ID" value="CAG8702820.1"/>
    <property type="molecule type" value="Genomic_DNA"/>
</dbReference>
<reference evidence="1" key="1">
    <citation type="submission" date="2021-06" db="EMBL/GenBank/DDBJ databases">
        <authorList>
            <person name="Kallberg Y."/>
            <person name="Tangrot J."/>
            <person name="Rosling A."/>
        </authorList>
    </citation>
    <scope>NUCLEOTIDE SEQUENCE</scope>
    <source>
        <strain evidence="1">FL966</strain>
    </source>
</reference>
<proteinExistence type="predicted"/>
<sequence>GTIRTDNNPENSLKEFRAKNSILASKQGCSSDRDESNGDKIIKIGSMDCSQLYFEVRVTFVYMICRSQTKSKQRCPNFKV</sequence>